<dbReference type="GO" id="GO:0005886">
    <property type="term" value="C:plasma membrane"/>
    <property type="evidence" value="ECO:0007669"/>
    <property type="project" value="UniProtKB-SubCell"/>
</dbReference>
<comment type="catalytic activity">
    <reaction evidence="1">
        <text>ATP + protein L-histidine = ADP + protein N-phospho-L-histidine.</text>
        <dbReference type="EC" id="2.7.13.3"/>
    </reaction>
</comment>
<dbReference type="GO" id="GO:0000155">
    <property type="term" value="F:phosphorelay sensor kinase activity"/>
    <property type="evidence" value="ECO:0007669"/>
    <property type="project" value="InterPro"/>
</dbReference>
<dbReference type="InterPro" id="IPR003594">
    <property type="entry name" value="HATPase_dom"/>
</dbReference>
<organism evidence="17 18">
    <name type="scientific">Litoribrevibacter albus</name>
    <dbReference type="NCBI Taxonomy" id="1473156"/>
    <lineage>
        <taxon>Bacteria</taxon>
        <taxon>Pseudomonadati</taxon>
        <taxon>Pseudomonadota</taxon>
        <taxon>Gammaproteobacteria</taxon>
        <taxon>Oceanospirillales</taxon>
        <taxon>Oceanospirillaceae</taxon>
        <taxon>Litoribrevibacter</taxon>
    </lineage>
</organism>
<evidence type="ECO:0000256" key="14">
    <source>
        <dbReference type="SAM" id="Phobius"/>
    </source>
</evidence>
<evidence type="ECO:0000256" key="11">
    <source>
        <dbReference type="ARBA" id="ARBA00022989"/>
    </source>
</evidence>
<keyword evidence="18" id="KW-1185">Reference proteome</keyword>
<evidence type="ECO:0000256" key="6">
    <source>
        <dbReference type="ARBA" id="ARBA00022679"/>
    </source>
</evidence>
<evidence type="ECO:0000256" key="8">
    <source>
        <dbReference type="ARBA" id="ARBA00022741"/>
    </source>
</evidence>
<keyword evidence="7 14" id="KW-0812">Transmembrane</keyword>
<dbReference type="Gene3D" id="1.10.8.500">
    <property type="entry name" value="HAMP domain in histidine kinase"/>
    <property type="match status" value="1"/>
</dbReference>
<evidence type="ECO:0000256" key="1">
    <source>
        <dbReference type="ARBA" id="ARBA00000085"/>
    </source>
</evidence>
<protein>
    <recommendedName>
        <fullName evidence="3">histidine kinase</fullName>
        <ecNumber evidence="3">2.7.13.3</ecNumber>
    </recommendedName>
</protein>
<keyword evidence="11 14" id="KW-1133">Transmembrane helix</keyword>
<dbReference type="SMART" id="SM00304">
    <property type="entry name" value="HAMP"/>
    <property type="match status" value="1"/>
</dbReference>
<comment type="caution">
    <text evidence="17">The sequence shown here is derived from an EMBL/GenBank/DDBJ whole genome shotgun (WGS) entry which is preliminary data.</text>
</comment>
<evidence type="ECO:0000256" key="7">
    <source>
        <dbReference type="ARBA" id="ARBA00022692"/>
    </source>
</evidence>
<dbReference type="AlphaFoldDB" id="A0AA37W5Z5"/>
<dbReference type="CDD" id="cd00082">
    <property type="entry name" value="HisKA"/>
    <property type="match status" value="1"/>
</dbReference>
<keyword evidence="13 14" id="KW-0472">Membrane</keyword>
<dbReference type="SUPFAM" id="SSF158472">
    <property type="entry name" value="HAMP domain-like"/>
    <property type="match status" value="1"/>
</dbReference>
<dbReference type="SUPFAM" id="SSF55874">
    <property type="entry name" value="ATPase domain of HSP90 chaperone/DNA topoisomerase II/histidine kinase"/>
    <property type="match status" value="1"/>
</dbReference>
<dbReference type="PROSITE" id="PS50109">
    <property type="entry name" value="HIS_KIN"/>
    <property type="match status" value="1"/>
</dbReference>
<keyword evidence="6" id="KW-0808">Transferase</keyword>
<keyword evidence="8" id="KW-0547">Nucleotide-binding</keyword>
<dbReference type="PANTHER" id="PTHR45528">
    <property type="entry name" value="SENSOR HISTIDINE KINASE CPXA"/>
    <property type="match status" value="1"/>
</dbReference>
<evidence type="ECO:0000256" key="10">
    <source>
        <dbReference type="ARBA" id="ARBA00022840"/>
    </source>
</evidence>
<gene>
    <name evidence="17" type="primary">cpxA</name>
    <name evidence="17" type="ORF">GCM10007876_20660</name>
</gene>
<dbReference type="SMART" id="SM00388">
    <property type="entry name" value="HisKA"/>
    <property type="match status" value="1"/>
</dbReference>
<dbReference type="SUPFAM" id="SSF47384">
    <property type="entry name" value="Homodimeric domain of signal transducing histidine kinase"/>
    <property type="match status" value="1"/>
</dbReference>
<dbReference type="Gene3D" id="1.10.287.130">
    <property type="match status" value="1"/>
</dbReference>
<evidence type="ECO:0000259" key="15">
    <source>
        <dbReference type="PROSITE" id="PS50109"/>
    </source>
</evidence>
<evidence type="ECO:0000313" key="18">
    <source>
        <dbReference type="Proteomes" id="UP001161389"/>
    </source>
</evidence>
<dbReference type="InterPro" id="IPR036890">
    <property type="entry name" value="HATPase_C_sf"/>
</dbReference>
<dbReference type="InterPro" id="IPR003660">
    <property type="entry name" value="HAMP_dom"/>
</dbReference>
<dbReference type="EMBL" id="BSNM01000014">
    <property type="protein sequence ID" value="GLQ31587.1"/>
    <property type="molecule type" value="Genomic_DNA"/>
</dbReference>
<dbReference type="GO" id="GO:0005524">
    <property type="term" value="F:ATP binding"/>
    <property type="evidence" value="ECO:0007669"/>
    <property type="project" value="UniProtKB-KW"/>
</dbReference>
<feature type="transmembrane region" description="Helical" evidence="14">
    <location>
        <begin position="132"/>
        <end position="152"/>
    </location>
</feature>
<evidence type="ECO:0000256" key="5">
    <source>
        <dbReference type="ARBA" id="ARBA00022553"/>
    </source>
</evidence>
<reference evidence="17" key="2">
    <citation type="submission" date="2023-01" db="EMBL/GenBank/DDBJ databases">
        <title>Draft genome sequence of Litoribrevibacter albus strain NBRC 110071.</title>
        <authorList>
            <person name="Sun Q."/>
            <person name="Mori K."/>
        </authorList>
    </citation>
    <scope>NUCLEOTIDE SEQUENCE</scope>
    <source>
        <strain evidence="17">NBRC 110071</strain>
    </source>
</reference>
<dbReference type="Gene3D" id="3.30.450.160">
    <property type="match status" value="1"/>
</dbReference>
<proteinExistence type="predicted"/>
<dbReference type="Proteomes" id="UP001161389">
    <property type="component" value="Unassembled WGS sequence"/>
</dbReference>
<dbReference type="Pfam" id="PF00672">
    <property type="entry name" value="HAMP"/>
    <property type="match status" value="1"/>
</dbReference>
<sequence length="447" mass="51069">MIIITAVVLRLSRPQSNELPPPLSKAVVKAEMAYQRHGEAGLINWAQRINRRIHPHRVYVLSEKSDLLNRPIPPQILDIAEKISEEQKTIGQKHGRNVYFGYYLTDYQGKGYRLIFDHPPRPGEFFRHIVDHFWLVILLVAGFTGCFSYLLARNLTRPIKAMQEATNALADGDLDIQISGQFQNRKDEIAVLACDFDRMTKQLKHAYNHQNRLIQDMSHELRAPISRMQVALALLESEQVFESQAAQQLFERIQTEINQFDQIIKQTLSLPLFEQEKHPKLETRENVQTTLKALIDDLQFETQSELNIALETIPPEGEFFVYSKDNWLSTIFRNLISNALQYRTAGSSVNIVLTKTKQQLKISVSNEISEIAEQPNLNEEQLEDIFEPFYRADQARTPGTTNLGLGLSIVKGLTIRLGGQVHAETVQQNGQRTSFIVTVELPMAVTK</sequence>
<keyword evidence="12" id="KW-0902">Two-component regulatory system</keyword>
<keyword evidence="9 17" id="KW-0418">Kinase</keyword>
<dbReference type="Pfam" id="PF02518">
    <property type="entry name" value="HATPase_c"/>
    <property type="match status" value="1"/>
</dbReference>
<keyword evidence="5" id="KW-0597">Phosphoprotein</keyword>
<name>A0AA37W5Z5_9GAMM</name>
<dbReference type="PROSITE" id="PS50885">
    <property type="entry name" value="HAMP"/>
    <property type="match status" value="1"/>
</dbReference>
<dbReference type="SMART" id="SM00387">
    <property type="entry name" value="HATPase_c"/>
    <property type="match status" value="1"/>
</dbReference>
<dbReference type="InterPro" id="IPR003661">
    <property type="entry name" value="HisK_dim/P_dom"/>
</dbReference>
<evidence type="ECO:0000256" key="4">
    <source>
        <dbReference type="ARBA" id="ARBA00022475"/>
    </source>
</evidence>
<evidence type="ECO:0000256" key="13">
    <source>
        <dbReference type="ARBA" id="ARBA00023136"/>
    </source>
</evidence>
<evidence type="ECO:0000256" key="9">
    <source>
        <dbReference type="ARBA" id="ARBA00022777"/>
    </source>
</evidence>
<feature type="domain" description="HAMP" evidence="16">
    <location>
        <begin position="153"/>
        <end position="208"/>
    </location>
</feature>
<evidence type="ECO:0000256" key="3">
    <source>
        <dbReference type="ARBA" id="ARBA00012438"/>
    </source>
</evidence>
<evidence type="ECO:0000313" key="17">
    <source>
        <dbReference type="EMBL" id="GLQ31587.1"/>
    </source>
</evidence>
<dbReference type="RefSeq" id="WP_284381256.1">
    <property type="nucleotide sequence ID" value="NZ_BSNM01000014.1"/>
</dbReference>
<evidence type="ECO:0000256" key="2">
    <source>
        <dbReference type="ARBA" id="ARBA00004651"/>
    </source>
</evidence>
<dbReference type="CDD" id="cd00075">
    <property type="entry name" value="HATPase"/>
    <property type="match status" value="1"/>
</dbReference>
<evidence type="ECO:0000256" key="12">
    <source>
        <dbReference type="ARBA" id="ARBA00023012"/>
    </source>
</evidence>
<comment type="subcellular location">
    <subcellularLocation>
        <location evidence="2">Cell membrane</location>
        <topology evidence="2">Multi-pass membrane protein</topology>
    </subcellularLocation>
</comment>
<evidence type="ECO:0000259" key="16">
    <source>
        <dbReference type="PROSITE" id="PS50885"/>
    </source>
</evidence>
<dbReference type="EC" id="2.7.13.3" evidence="3"/>
<dbReference type="Gene3D" id="3.30.565.10">
    <property type="entry name" value="Histidine kinase-like ATPase, C-terminal domain"/>
    <property type="match status" value="1"/>
</dbReference>
<accession>A0AA37W5Z5</accession>
<reference evidence="17" key="1">
    <citation type="journal article" date="2014" name="Int. J. Syst. Evol. Microbiol.">
        <title>Complete genome sequence of Corynebacterium casei LMG S-19264T (=DSM 44701T), isolated from a smear-ripened cheese.</title>
        <authorList>
            <consortium name="US DOE Joint Genome Institute (JGI-PGF)"/>
            <person name="Walter F."/>
            <person name="Albersmeier A."/>
            <person name="Kalinowski J."/>
            <person name="Ruckert C."/>
        </authorList>
    </citation>
    <scope>NUCLEOTIDE SEQUENCE</scope>
    <source>
        <strain evidence="17">NBRC 110071</strain>
    </source>
</reference>
<dbReference type="InterPro" id="IPR050398">
    <property type="entry name" value="HssS/ArlS-like"/>
</dbReference>
<keyword evidence="4" id="KW-1003">Cell membrane</keyword>
<dbReference type="InterPro" id="IPR036097">
    <property type="entry name" value="HisK_dim/P_sf"/>
</dbReference>
<dbReference type="CDD" id="cd06225">
    <property type="entry name" value="HAMP"/>
    <property type="match status" value="1"/>
</dbReference>
<dbReference type="PANTHER" id="PTHR45528:SF1">
    <property type="entry name" value="SENSOR HISTIDINE KINASE CPXA"/>
    <property type="match status" value="1"/>
</dbReference>
<keyword evidence="10" id="KW-0067">ATP-binding</keyword>
<dbReference type="InterPro" id="IPR005467">
    <property type="entry name" value="His_kinase_dom"/>
</dbReference>
<dbReference type="Pfam" id="PF00512">
    <property type="entry name" value="HisKA"/>
    <property type="match status" value="1"/>
</dbReference>
<feature type="domain" description="Histidine kinase" evidence="15">
    <location>
        <begin position="216"/>
        <end position="445"/>
    </location>
</feature>